<name>A0ABP0R819_9DINO</name>
<keyword evidence="4" id="KW-1185">Reference proteome</keyword>
<protein>
    <recommendedName>
        <fullName evidence="5">C2H2-type domain-containing protein</fullName>
    </recommendedName>
</protein>
<feature type="region of interest" description="Disordered" evidence="2">
    <location>
        <begin position="114"/>
        <end position="155"/>
    </location>
</feature>
<accession>A0ABP0R819</accession>
<evidence type="ECO:0000313" key="4">
    <source>
        <dbReference type="Proteomes" id="UP001642464"/>
    </source>
</evidence>
<organism evidence="3 4">
    <name type="scientific">Durusdinium trenchii</name>
    <dbReference type="NCBI Taxonomy" id="1381693"/>
    <lineage>
        <taxon>Eukaryota</taxon>
        <taxon>Sar</taxon>
        <taxon>Alveolata</taxon>
        <taxon>Dinophyceae</taxon>
        <taxon>Suessiales</taxon>
        <taxon>Symbiodiniaceae</taxon>
        <taxon>Durusdinium</taxon>
    </lineage>
</organism>
<comment type="caution">
    <text evidence="3">The sequence shown here is derived from an EMBL/GenBank/DDBJ whole genome shotgun (WGS) entry which is preliminary data.</text>
</comment>
<feature type="region of interest" description="Disordered" evidence="2">
    <location>
        <begin position="171"/>
        <end position="217"/>
    </location>
</feature>
<dbReference type="Proteomes" id="UP001642464">
    <property type="component" value="Unassembled WGS sequence"/>
</dbReference>
<evidence type="ECO:0008006" key="5">
    <source>
        <dbReference type="Google" id="ProtNLM"/>
    </source>
</evidence>
<feature type="compositionally biased region" description="Low complexity" evidence="2">
    <location>
        <begin position="542"/>
        <end position="553"/>
    </location>
</feature>
<feature type="coiled-coil region" evidence="1">
    <location>
        <begin position="253"/>
        <end position="327"/>
    </location>
</feature>
<evidence type="ECO:0000313" key="3">
    <source>
        <dbReference type="EMBL" id="CAK9095466.1"/>
    </source>
</evidence>
<gene>
    <name evidence="3" type="ORF">SCF082_LOCUS44836</name>
</gene>
<sequence>MAALHFAEVAHSDDASIQADHKALQQLLQDAVAPPAASSSRLLEVLSPLVRGNCKSFLLCTVPERPAHGAEARRLLDLAEQASMITANCHRLEGKHHEDFHWAAQEDVLRKLRMSRSSQMSNSPSSTIQRPGKRSPADDAAGGRSSPVRSPVLEASVSAGPNELDRLLEEALTSSHPPPPRGTKDLVEEPRSPEAKALHAQDLQRPPPPQPLSPKENQAREQWLLQEYHELAGAVAALRAKNKAKAHRRQRTLAEAKEEVKSFTEGVQEVEDAVAAPLLLQALRQERITLKDEVALLRKANGYLSGLHGEEKRRAAQKIAAKQLQQEARRLPTARQALQKGEKRAALVQRCLEEVHARWDSAKAGKLQAEEEIQRLRPNFEELGRQVEAVDAERRWLQGELDKLRQASGGIRAEILHLREVRDAVDALPPEDSTASKTSLGRGCLERFATLQRRLATAAPQLMPLCTRARAGMEELLQSCDRLEERQRRLQQVAPLKDPSAPPRGPAGPVAPGRRKGTSRGSSMERPRDLQRSRSAELSIARSVRSSRPVRSPGESIYRQEEADEANPTPRSIRHCCISCGASFMADAHFCQHCGCKRYPNLAKVEDRPPIKGPAGTLQDLGLDGDPKAHERVRDTLDRDTPNSVSKISYGSKLWPSPAWRK</sequence>
<dbReference type="EMBL" id="CAXAMM010040795">
    <property type="protein sequence ID" value="CAK9095466.1"/>
    <property type="molecule type" value="Genomic_DNA"/>
</dbReference>
<feature type="region of interest" description="Disordered" evidence="2">
    <location>
        <begin position="610"/>
        <end position="662"/>
    </location>
</feature>
<feature type="region of interest" description="Disordered" evidence="2">
    <location>
        <begin position="492"/>
        <end position="570"/>
    </location>
</feature>
<feature type="compositionally biased region" description="Basic and acidic residues" evidence="2">
    <location>
        <begin position="523"/>
        <end position="535"/>
    </location>
</feature>
<feature type="compositionally biased region" description="Basic and acidic residues" evidence="2">
    <location>
        <begin position="182"/>
        <end position="199"/>
    </location>
</feature>
<keyword evidence="1" id="KW-0175">Coiled coil</keyword>
<evidence type="ECO:0000256" key="2">
    <source>
        <dbReference type="SAM" id="MobiDB-lite"/>
    </source>
</evidence>
<feature type="compositionally biased region" description="Basic and acidic residues" evidence="2">
    <location>
        <begin position="625"/>
        <end position="641"/>
    </location>
</feature>
<feature type="compositionally biased region" description="Low complexity" evidence="2">
    <location>
        <begin position="115"/>
        <end position="126"/>
    </location>
</feature>
<reference evidence="3 4" key="1">
    <citation type="submission" date="2024-02" db="EMBL/GenBank/DDBJ databases">
        <authorList>
            <person name="Chen Y."/>
            <person name="Shah S."/>
            <person name="Dougan E. K."/>
            <person name="Thang M."/>
            <person name="Chan C."/>
        </authorList>
    </citation>
    <scope>NUCLEOTIDE SEQUENCE [LARGE SCALE GENOMIC DNA]</scope>
</reference>
<proteinExistence type="predicted"/>
<evidence type="ECO:0000256" key="1">
    <source>
        <dbReference type="SAM" id="Coils"/>
    </source>
</evidence>